<keyword evidence="8" id="KW-1185">Reference proteome</keyword>
<comment type="caution">
    <text evidence="7">The sequence shown here is derived from an EMBL/GenBank/DDBJ whole genome shotgun (WGS) entry which is preliminary data.</text>
</comment>
<keyword evidence="2" id="KW-1003">Cell membrane</keyword>
<reference evidence="7 8" key="1">
    <citation type="journal article" date="2019" name="Int. J. Syst. Evol. Microbiol.">
        <title>The Global Catalogue of Microorganisms (GCM) 10K type strain sequencing project: providing services to taxonomists for standard genome sequencing and annotation.</title>
        <authorList>
            <consortium name="The Broad Institute Genomics Platform"/>
            <consortium name="The Broad Institute Genome Sequencing Center for Infectious Disease"/>
            <person name="Wu L."/>
            <person name="Ma J."/>
        </authorList>
    </citation>
    <scope>NUCLEOTIDE SEQUENCE [LARGE SCALE GENOMIC DNA]</scope>
    <source>
        <strain evidence="7 8">JCM 10977</strain>
    </source>
</reference>
<feature type="transmembrane region" description="Helical" evidence="6">
    <location>
        <begin position="128"/>
        <end position="146"/>
    </location>
</feature>
<evidence type="ECO:0000256" key="6">
    <source>
        <dbReference type="SAM" id="Phobius"/>
    </source>
</evidence>
<protein>
    <submittedName>
        <fullName evidence="7">Hydrogenase HycP</fullName>
    </submittedName>
</protein>
<evidence type="ECO:0000256" key="5">
    <source>
        <dbReference type="ARBA" id="ARBA00023136"/>
    </source>
</evidence>
<feature type="transmembrane region" description="Helical" evidence="6">
    <location>
        <begin position="6"/>
        <end position="26"/>
    </location>
</feature>
<dbReference type="EMBL" id="BAAAHK010000009">
    <property type="protein sequence ID" value="GAA0947272.1"/>
    <property type="molecule type" value="Genomic_DNA"/>
</dbReference>
<keyword evidence="3 6" id="KW-0812">Transmembrane</keyword>
<comment type="subcellular location">
    <subcellularLocation>
        <location evidence="1">Cell membrane</location>
        <topology evidence="1">Multi-pass membrane protein</topology>
    </subcellularLocation>
</comment>
<dbReference type="PANTHER" id="PTHR38601">
    <property type="entry name" value="HYDROGENASE-4 COMPONENT E"/>
    <property type="match status" value="1"/>
</dbReference>
<accession>A0ABN1QTK6</accession>
<feature type="transmembrane region" description="Helical" evidence="6">
    <location>
        <begin position="33"/>
        <end position="54"/>
    </location>
</feature>
<dbReference type="Proteomes" id="UP001500542">
    <property type="component" value="Unassembled WGS sequence"/>
</dbReference>
<keyword evidence="4 6" id="KW-1133">Transmembrane helix</keyword>
<organism evidence="7 8">
    <name type="scientific">Kribbella koreensis</name>
    <dbReference type="NCBI Taxonomy" id="57909"/>
    <lineage>
        <taxon>Bacteria</taxon>
        <taxon>Bacillati</taxon>
        <taxon>Actinomycetota</taxon>
        <taxon>Actinomycetes</taxon>
        <taxon>Propionibacteriales</taxon>
        <taxon>Kribbellaceae</taxon>
        <taxon>Kribbella</taxon>
    </lineage>
</organism>
<feature type="transmembrane region" description="Helical" evidence="6">
    <location>
        <begin position="60"/>
        <end position="83"/>
    </location>
</feature>
<sequence length="219" mass="23310">MNNSLYVQLLYLAVGGLLLSSVLVLWRRELSAIVRLLVVQGALMACVALLLAVQRDSIELGVVAAEVVVLKAVLIPAVLRRVLRDSAEARETAPLMNVAASILTAAVLILVAYGISRPLVRLAPSTETQAVPVGLAMVLIGFFVLVTRRRALSQIVGFLLLDNGIATTAFLLTGGVPGVVELAVSLDVLLIVLVLQVLTSRVQLAFGGTDIDELRELRD</sequence>
<evidence type="ECO:0000256" key="1">
    <source>
        <dbReference type="ARBA" id="ARBA00004651"/>
    </source>
</evidence>
<feature type="transmembrane region" description="Helical" evidence="6">
    <location>
        <begin position="158"/>
        <end position="176"/>
    </location>
</feature>
<evidence type="ECO:0000256" key="4">
    <source>
        <dbReference type="ARBA" id="ARBA00022989"/>
    </source>
</evidence>
<feature type="transmembrane region" description="Helical" evidence="6">
    <location>
        <begin position="95"/>
        <end position="116"/>
    </location>
</feature>
<dbReference type="RefSeq" id="WP_343973048.1">
    <property type="nucleotide sequence ID" value="NZ_BAAAHK010000009.1"/>
</dbReference>
<evidence type="ECO:0000313" key="7">
    <source>
        <dbReference type="EMBL" id="GAA0947272.1"/>
    </source>
</evidence>
<dbReference type="InterPro" id="IPR038730">
    <property type="entry name" value="HyfE-like"/>
</dbReference>
<dbReference type="PANTHER" id="PTHR38601:SF1">
    <property type="entry name" value="HYDROGENASE-4 COMPONENT E"/>
    <property type="match status" value="1"/>
</dbReference>
<evidence type="ECO:0000256" key="2">
    <source>
        <dbReference type="ARBA" id="ARBA00022475"/>
    </source>
</evidence>
<keyword evidence="5 6" id="KW-0472">Membrane</keyword>
<evidence type="ECO:0000256" key="3">
    <source>
        <dbReference type="ARBA" id="ARBA00022692"/>
    </source>
</evidence>
<feature type="transmembrane region" description="Helical" evidence="6">
    <location>
        <begin position="182"/>
        <end position="199"/>
    </location>
</feature>
<name>A0ABN1QTK6_9ACTN</name>
<evidence type="ECO:0000313" key="8">
    <source>
        <dbReference type="Proteomes" id="UP001500542"/>
    </source>
</evidence>
<gene>
    <name evidence="7" type="ORF">GCM10009554_43990</name>
</gene>
<proteinExistence type="predicted"/>